<dbReference type="EMBL" id="CAJNOL010001623">
    <property type="protein sequence ID" value="CAF1392889.1"/>
    <property type="molecule type" value="Genomic_DNA"/>
</dbReference>
<evidence type="ECO:0000313" key="5">
    <source>
        <dbReference type="Proteomes" id="UP000663870"/>
    </source>
</evidence>
<reference evidence="2" key="1">
    <citation type="submission" date="2021-02" db="EMBL/GenBank/DDBJ databases">
        <authorList>
            <person name="Nowell W R."/>
        </authorList>
    </citation>
    <scope>NUCLEOTIDE SEQUENCE</scope>
</reference>
<gene>
    <name evidence="3" type="ORF">JXQ802_LOCUS34308</name>
    <name evidence="2" type="ORF">PYM288_LOCUS21360</name>
</gene>
<keyword evidence="5" id="KW-1185">Reference proteome</keyword>
<keyword evidence="1" id="KW-0812">Transmembrane</keyword>
<keyword evidence="1" id="KW-0472">Membrane</keyword>
<dbReference type="Proteomes" id="UP000663854">
    <property type="component" value="Unassembled WGS sequence"/>
</dbReference>
<organism evidence="2 4">
    <name type="scientific">Rotaria sordida</name>
    <dbReference type="NCBI Taxonomy" id="392033"/>
    <lineage>
        <taxon>Eukaryota</taxon>
        <taxon>Metazoa</taxon>
        <taxon>Spiralia</taxon>
        <taxon>Gnathifera</taxon>
        <taxon>Rotifera</taxon>
        <taxon>Eurotatoria</taxon>
        <taxon>Bdelloidea</taxon>
        <taxon>Philodinida</taxon>
        <taxon>Philodinidae</taxon>
        <taxon>Rotaria</taxon>
    </lineage>
</organism>
<name>A0A814RIM1_9BILA</name>
<feature type="transmembrane region" description="Helical" evidence="1">
    <location>
        <begin position="84"/>
        <end position="108"/>
    </location>
</feature>
<evidence type="ECO:0000313" key="3">
    <source>
        <dbReference type="EMBL" id="CAF1392889.1"/>
    </source>
</evidence>
<accession>A0A814RIM1</accession>
<comment type="caution">
    <text evidence="2">The sequence shown here is derived from an EMBL/GenBank/DDBJ whole genome shotgun (WGS) entry which is preliminary data.</text>
</comment>
<protein>
    <submittedName>
        <fullName evidence="2">Uncharacterized protein</fullName>
    </submittedName>
</protein>
<evidence type="ECO:0000313" key="2">
    <source>
        <dbReference type="EMBL" id="CAF1133910.1"/>
    </source>
</evidence>
<feature type="transmembrane region" description="Helical" evidence="1">
    <location>
        <begin position="162"/>
        <end position="188"/>
    </location>
</feature>
<evidence type="ECO:0000313" key="4">
    <source>
        <dbReference type="Proteomes" id="UP000663854"/>
    </source>
</evidence>
<proteinExistence type="predicted"/>
<dbReference type="EMBL" id="CAJNOH010000838">
    <property type="protein sequence ID" value="CAF1133910.1"/>
    <property type="molecule type" value="Genomic_DNA"/>
</dbReference>
<keyword evidence="1" id="KW-1133">Transmembrane helix</keyword>
<feature type="transmembrane region" description="Helical" evidence="1">
    <location>
        <begin position="7"/>
        <end position="27"/>
    </location>
</feature>
<dbReference type="AlphaFoldDB" id="A0A814RIM1"/>
<feature type="transmembrane region" description="Helical" evidence="1">
    <location>
        <begin position="120"/>
        <end position="142"/>
    </location>
</feature>
<evidence type="ECO:0000256" key="1">
    <source>
        <dbReference type="SAM" id="Phobius"/>
    </source>
</evidence>
<sequence>MLFLIGFAWHVAASFAFLLAILTPNWATYQVVTSLGNITIQDGIFYVCEYVLTTSIYETTRCVSIIDIDPSNNTLEILKYPLSMASAALAISCAGLSIIALWLSGIYFNRRTRDKYTQCFLISVSIAVLVSFLTSIAVWILVISEVLALGQRAERSVFRWPMWLAVGASGGYLMAFITMILSFCSGLICRRKRGSKYHAETQF</sequence>
<dbReference type="Gene3D" id="1.20.140.150">
    <property type="match status" value="1"/>
</dbReference>
<dbReference type="Proteomes" id="UP000663870">
    <property type="component" value="Unassembled WGS sequence"/>
</dbReference>